<sequence length="107" mass="12662">MTTSIKDIIADFALGKYKEMGDEELIETMNKLMYIIDDETSTEEKVALKKPYWSLVYRIANKKGLMWNKPQIKKVKTPEVPKKEYKTKFVLKDKKKEEETKPKKEDN</sequence>
<evidence type="ECO:0000313" key="1">
    <source>
        <dbReference type="EMBL" id="EMD44047.1"/>
    </source>
</evidence>
<protein>
    <submittedName>
        <fullName evidence="1">Uncharacterized protein</fullName>
    </submittedName>
</protein>
<name>M2RZS3_ENTHI</name>
<dbReference type="OrthoDB" id="32424at2759"/>
<dbReference type="VEuPathDB" id="AmoebaDB:EHI5A_211470"/>
<dbReference type="AlphaFoldDB" id="M2RZS3"/>
<dbReference type="EMBL" id="KB445152">
    <property type="protein sequence ID" value="EMD44047.1"/>
    <property type="molecule type" value="Genomic_DNA"/>
</dbReference>
<gene>
    <name evidence="1" type="ORF">EHI5A_211470</name>
</gene>
<evidence type="ECO:0000313" key="2">
    <source>
        <dbReference type="Proteomes" id="UP000011755"/>
    </source>
</evidence>
<organism evidence="1 2">
    <name type="scientific">Entamoeba histolytica KU27</name>
    <dbReference type="NCBI Taxonomy" id="885311"/>
    <lineage>
        <taxon>Eukaryota</taxon>
        <taxon>Amoebozoa</taxon>
        <taxon>Evosea</taxon>
        <taxon>Archamoebae</taxon>
        <taxon>Mastigamoebida</taxon>
        <taxon>Entamoebidae</taxon>
        <taxon>Entamoeba</taxon>
    </lineage>
</organism>
<accession>M2RZS3</accession>
<dbReference type="Proteomes" id="UP000011755">
    <property type="component" value="Unassembled WGS sequence"/>
</dbReference>
<proteinExistence type="predicted"/>
<reference evidence="1 2" key="1">
    <citation type="submission" date="2013-02" db="EMBL/GenBank/DDBJ databases">
        <authorList>
            <person name="Hannick L."/>
            <person name="Zafar N."/>
            <person name="Lorenzi H."/>
            <person name="Ali I.A."/>
            <person name="Petri W.P."/>
            <person name="Caler E."/>
        </authorList>
    </citation>
    <scope>NUCLEOTIDE SEQUENCE [LARGE SCALE GENOMIC DNA]</scope>
    <source>
        <strain evidence="1 2">KU27</strain>
    </source>
</reference>